<dbReference type="Proteomes" id="UP001368654">
    <property type="component" value="Unassembled WGS sequence"/>
</dbReference>
<accession>A0ABU8LUQ0</accession>
<feature type="domain" description="HTH gntR-type" evidence="4">
    <location>
        <begin position="18"/>
        <end position="86"/>
    </location>
</feature>
<gene>
    <name evidence="5" type="ORF">WDU96_10300</name>
</gene>
<dbReference type="CDD" id="cd07377">
    <property type="entry name" value="WHTH_GntR"/>
    <property type="match status" value="1"/>
</dbReference>
<evidence type="ECO:0000256" key="3">
    <source>
        <dbReference type="ARBA" id="ARBA00023163"/>
    </source>
</evidence>
<evidence type="ECO:0000256" key="1">
    <source>
        <dbReference type="ARBA" id="ARBA00023015"/>
    </source>
</evidence>
<evidence type="ECO:0000256" key="2">
    <source>
        <dbReference type="ARBA" id="ARBA00023125"/>
    </source>
</evidence>
<dbReference type="Pfam" id="PF00392">
    <property type="entry name" value="GntR"/>
    <property type="match status" value="1"/>
</dbReference>
<dbReference type="SMART" id="SM00345">
    <property type="entry name" value="HTH_GNTR"/>
    <property type="match status" value="1"/>
</dbReference>
<dbReference type="PANTHER" id="PTHR44846:SF1">
    <property type="entry name" value="MANNOSYL-D-GLYCERATE TRANSPORT_METABOLISM SYSTEM REPRESSOR MNGR-RELATED"/>
    <property type="match status" value="1"/>
</dbReference>
<keyword evidence="2" id="KW-0238">DNA-binding</keyword>
<dbReference type="Pfam" id="PF07702">
    <property type="entry name" value="UTRA"/>
    <property type="match status" value="1"/>
</dbReference>
<dbReference type="Gene3D" id="1.10.10.10">
    <property type="entry name" value="Winged helix-like DNA-binding domain superfamily/Winged helix DNA-binding domain"/>
    <property type="match status" value="1"/>
</dbReference>
<dbReference type="PANTHER" id="PTHR44846">
    <property type="entry name" value="MANNOSYL-D-GLYCERATE TRANSPORT/METABOLISM SYSTEM REPRESSOR MNGR-RELATED"/>
    <property type="match status" value="1"/>
</dbReference>
<proteinExistence type="predicted"/>
<evidence type="ECO:0000259" key="4">
    <source>
        <dbReference type="PROSITE" id="PS50949"/>
    </source>
</evidence>
<dbReference type="InterPro" id="IPR011663">
    <property type="entry name" value="UTRA"/>
</dbReference>
<evidence type="ECO:0000313" key="6">
    <source>
        <dbReference type="Proteomes" id="UP001368654"/>
    </source>
</evidence>
<keyword evidence="1" id="KW-0805">Transcription regulation</keyword>
<dbReference type="InterPro" id="IPR036388">
    <property type="entry name" value="WH-like_DNA-bd_sf"/>
</dbReference>
<name>A0ABU8LUQ0_9MICO</name>
<protein>
    <submittedName>
        <fullName evidence="5">GntR family transcriptional regulator</fullName>
    </submittedName>
</protein>
<dbReference type="EMBL" id="JBBDGL010000002">
    <property type="protein sequence ID" value="MEJ1155983.1"/>
    <property type="molecule type" value="Genomic_DNA"/>
</dbReference>
<dbReference type="InterPro" id="IPR050679">
    <property type="entry name" value="Bact_HTH_transcr_reg"/>
</dbReference>
<dbReference type="InterPro" id="IPR036390">
    <property type="entry name" value="WH_DNA-bd_sf"/>
</dbReference>
<keyword evidence="6" id="KW-1185">Reference proteome</keyword>
<dbReference type="SMART" id="SM00866">
    <property type="entry name" value="UTRA"/>
    <property type="match status" value="1"/>
</dbReference>
<dbReference type="SUPFAM" id="SSF64288">
    <property type="entry name" value="Chorismate lyase-like"/>
    <property type="match status" value="1"/>
</dbReference>
<dbReference type="InterPro" id="IPR000524">
    <property type="entry name" value="Tscrpt_reg_HTH_GntR"/>
</dbReference>
<keyword evidence="3" id="KW-0804">Transcription</keyword>
<comment type="caution">
    <text evidence="5">The sequence shown here is derived from an EMBL/GenBank/DDBJ whole genome shotgun (WGS) entry which is preliminary data.</text>
</comment>
<dbReference type="PRINTS" id="PR00035">
    <property type="entry name" value="HTHGNTR"/>
</dbReference>
<reference evidence="5 6" key="1">
    <citation type="submission" date="2024-02" db="EMBL/GenBank/DDBJ databases">
        <authorList>
            <person name="Saticioglu I.B."/>
        </authorList>
    </citation>
    <scope>NUCLEOTIDE SEQUENCE [LARGE SCALE GENOMIC DNA]</scope>
    <source>
        <strain evidence="5 6">Mu-86</strain>
    </source>
</reference>
<sequence length="277" mass="30369">MAAADYLASASIDRQSAAPMYDQLRHLIIEGIGREELLPGDQLPGEHHLCEQYGISRTVVRQALAQLEHEGVLERVKGKGTFIARPKTSEALVHTLVGLYDDVERRGGHVYSEVLRHEVETVDAEAAEALAVDAGDEAVVLERLRFVDGEPWSLSTTWMPTRVGELTLAVDMSHASLYRELRERGVVATHGTRSAEATVASHDQANLLGVSAGSALLRLRSTSWDADNRPIEFFVAYHRGDRSRFEFELRADESRASLLHVTSEGSASRAGTSRAAS</sequence>
<dbReference type="Gene3D" id="3.40.1410.10">
    <property type="entry name" value="Chorismate lyase-like"/>
    <property type="match status" value="1"/>
</dbReference>
<dbReference type="SUPFAM" id="SSF46785">
    <property type="entry name" value="Winged helix' DNA-binding domain"/>
    <property type="match status" value="1"/>
</dbReference>
<dbReference type="RefSeq" id="WP_337338384.1">
    <property type="nucleotide sequence ID" value="NZ_JBBDGL010000002.1"/>
</dbReference>
<evidence type="ECO:0000313" key="5">
    <source>
        <dbReference type="EMBL" id="MEJ1155983.1"/>
    </source>
</evidence>
<dbReference type="InterPro" id="IPR028978">
    <property type="entry name" value="Chorismate_lyase_/UTRA_dom_sf"/>
</dbReference>
<organism evidence="5 6">
    <name type="scientific">Microbacterium marmarense</name>
    <dbReference type="NCBI Taxonomy" id="3122051"/>
    <lineage>
        <taxon>Bacteria</taxon>
        <taxon>Bacillati</taxon>
        <taxon>Actinomycetota</taxon>
        <taxon>Actinomycetes</taxon>
        <taxon>Micrococcales</taxon>
        <taxon>Microbacteriaceae</taxon>
        <taxon>Microbacterium</taxon>
    </lineage>
</organism>
<dbReference type="PROSITE" id="PS50949">
    <property type="entry name" value="HTH_GNTR"/>
    <property type="match status" value="1"/>
</dbReference>